<dbReference type="GO" id="GO:0009303">
    <property type="term" value="P:rRNA transcription"/>
    <property type="evidence" value="ECO:0007669"/>
    <property type="project" value="EnsemblFungi"/>
</dbReference>
<dbReference type="InterPro" id="IPR018521">
    <property type="entry name" value="TopoIB_AS"/>
</dbReference>
<dbReference type="HOGENOM" id="CLU_009193_1_0_1"/>
<dbReference type="FunFam" id="1.10.132.10:FF:000003">
    <property type="entry name" value="DNA topoisomerase I"/>
    <property type="match status" value="1"/>
</dbReference>
<dbReference type="InterPro" id="IPR013034">
    <property type="entry name" value="DNA_topo_DNA_db_N_dom1"/>
</dbReference>
<feature type="active site" description="O-(3'-phospho-DNA)-tyrosine intermediate" evidence="6">
    <location>
        <position position="718"/>
    </location>
</feature>
<dbReference type="Gene3D" id="3.90.15.10">
    <property type="entry name" value="Topoisomerase I, Chain A, domain 3"/>
    <property type="match status" value="1"/>
</dbReference>
<dbReference type="SMART" id="SM00435">
    <property type="entry name" value="TOPEUc"/>
    <property type="match status" value="1"/>
</dbReference>
<evidence type="ECO:0000259" key="10">
    <source>
        <dbReference type="SMART" id="SM00435"/>
    </source>
</evidence>
<evidence type="ECO:0000313" key="12">
    <source>
        <dbReference type="Proteomes" id="UP000005627"/>
    </source>
</evidence>
<comment type="function">
    <text evidence="7">Releases the supercoiling and torsional tension of DNA introduced during the DNA replication and transcription by transiently cleaving and rejoining one strand of the DNA duplex. Introduces a single-strand break via transesterification at the specific target site 5'-[CT]CCTTp site in duplex DNA. The scissile phosphodiester is attacked by the catalytic tyrosine of the enzyme, resulting in the formation of a DNA-(3'-phosphotyrosyl)-enzyme intermediate and the expulsion of a 5'-OH DNA strand. The free DNA strand then undergoes passage around the unbroken strand thus removing DNA supercoils. Finally, in the religation step, the DNA 5'-OH attacks the covalent intermediate to expel the active-site tyrosine and restore the DNA phosphodiester backbone.</text>
</comment>
<proteinExistence type="inferred from homology"/>
<dbReference type="KEGG" id="tdl:TDEL_0G04370"/>
<dbReference type="PANTHER" id="PTHR10290">
    <property type="entry name" value="DNA TOPOISOMERASE I"/>
    <property type="match status" value="1"/>
</dbReference>
<comment type="catalytic activity">
    <reaction evidence="1 6 7">
        <text>ATP-independent breakage of single-stranded DNA, followed by passage and rejoining.</text>
        <dbReference type="EC" id="5.6.2.1"/>
    </reaction>
</comment>
<dbReference type="PANTHER" id="PTHR10290:SF3">
    <property type="entry name" value="DNA TOPOISOMERASE 1"/>
    <property type="match status" value="1"/>
</dbReference>
<dbReference type="InterPro" id="IPR051062">
    <property type="entry name" value="Topoisomerase_IB"/>
</dbReference>
<feature type="compositionally biased region" description="Acidic residues" evidence="9">
    <location>
        <begin position="31"/>
        <end position="42"/>
    </location>
</feature>
<dbReference type="Proteomes" id="UP000005627">
    <property type="component" value="Chromosome 7"/>
</dbReference>
<dbReference type="InterPro" id="IPR025834">
    <property type="entry name" value="TopoI_C_dom"/>
</dbReference>
<dbReference type="FunFam" id="1.10.10.41:FF:000001">
    <property type="entry name" value="DNA topoisomerase I"/>
    <property type="match status" value="1"/>
</dbReference>
<dbReference type="GO" id="GO:0005694">
    <property type="term" value="C:chromosome"/>
    <property type="evidence" value="ECO:0007669"/>
    <property type="project" value="InterPro"/>
</dbReference>
<dbReference type="FunCoup" id="G8ZY37">
    <property type="interactions" value="851"/>
</dbReference>
<keyword evidence="3 6" id="KW-0799">Topoisomerase</keyword>
<feature type="region of interest" description="Disordered" evidence="9">
    <location>
        <begin position="1"/>
        <end position="122"/>
    </location>
</feature>
<dbReference type="SUPFAM" id="SSF56349">
    <property type="entry name" value="DNA breaking-rejoining enzymes"/>
    <property type="match status" value="1"/>
</dbReference>
<keyword evidence="5 6" id="KW-0413">Isomerase</keyword>
<dbReference type="Gene3D" id="2.170.11.10">
    <property type="entry name" value="DNA Topoisomerase I, domain 2"/>
    <property type="match status" value="1"/>
</dbReference>
<dbReference type="CDD" id="cd03488">
    <property type="entry name" value="Topoisomer_IB_N_htopoI_like"/>
    <property type="match status" value="1"/>
</dbReference>
<evidence type="ECO:0000256" key="9">
    <source>
        <dbReference type="SAM" id="MobiDB-lite"/>
    </source>
</evidence>
<dbReference type="InterPro" id="IPR008336">
    <property type="entry name" value="TopoI_DNA-bd_euk"/>
</dbReference>
<feature type="domain" description="DNA topoisomerase I eukaryotic-type" evidence="10">
    <location>
        <begin position="284"/>
        <end position="732"/>
    </location>
</feature>
<dbReference type="RefSeq" id="XP_003683015.1">
    <property type="nucleotide sequence ID" value="XM_003682967.1"/>
</dbReference>
<dbReference type="PRINTS" id="PR00416">
    <property type="entry name" value="EUTPISMRASEI"/>
</dbReference>
<dbReference type="GO" id="GO:0000019">
    <property type="term" value="P:regulation of mitotic recombination"/>
    <property type="evidence" value="ECO:0007669"/>
    <property type="project" value="EnsemblFungi"/>
</dbReference>
<organism evidence="11 12">
    <name type="scientific">Torulaspora delbrueckii</name>
    <name type="common">Yeast</name>
    <name type="synonym">Candida colliculosa</name>
    <dbReference type="NCBI Taxonomy" id="4950"/>
    <lineage>
        <taxon>Eukaryota</taxon>
        <taxon>Fungi</taxon>
        <taxon>Dikarya</taxon>
        <taxon>Ascomycota</taxon>
        <taxon>Saccharomycotina</taxon>
        <taxon>Saccharomycetes</taxon>
        <taxon>Saccharomycetales</taxon>
        <taxon>Saccharomycetaceae</taxon>
        <taxon>Torulaspora</taxon>
    </lineage>
</organism>
<evidence type="ECO:0000256" key="3">
    <source>
        <dbReference type="ARBA" id="ARBA00023029"/>
    </source>
</evidence>
<dbReference type="GO" id="GO:0007076">
    <property type="term" value="P:mitotic chromosome condensation"/>
    <property type="evidence" value="ECO:0007669"/>
    <property type="project" value="EnsemblFungi"/>
</dbReference>
<evidence type="ECO:0000256" key="2">
    <source>
        <dbReference type="ARBA" id="ARBA00006645"/>
    </source>
</evidence>
<dbReference type="Gene3D" id="1.10.132.10">
    <property type="match status" value="1"/>
</dbReference>
<dbReference type="Pfam" id="PF01028">
    <property type="entry name" value="Topoisom_I"/>
    <property type="match status" value="1"/>
</dbReference>
<dbReference type="InterPro" id="IPR013030">
    <property type="entry name" value="DNA_topo_DNA_db_N_dom2"/>
</dbReference>
<name>G8ZY37_TORDE</name>
<dbReference type="Gene3D" id="1.10.10.41">
    <property type="entry name" value="Yeast DNA topoisomerase - domain 1"/>
    <property type="match status" value="1"/>
</dbReference>
<gene>
    <name evidence="11" type="primary">TDEL0G04370</name>
    <name evidence="11" type="ORF">TDEL_0G04370</name>
</gene>
<dbReference type="FunFam" id="3.90.15.10:FF:000002">
    <property type="entry name" value="DNA topoisomerase I"/>
    <property type="match status" value="1"/>
</dbReference>
<dbReference type="InterPro" id="IPR036202">
    <property type="entry name" value="TopoI_DNA-bd_euk_N_sf"/>
</dbReference>
<accession>G8ZY37</accession>
<dbReference type="GO" id="GO:0007097">
    <property type="term" value="P:nuclear migration"/>
    <property type="evidence" value="ECO:0007669"/>
    <property type="project" value="EnsemblFungi"/>
</dbReference>
<reference evidence="11 12" key="1">
    <citation type="journal article" date="2011" name="Proc. Natl. Acad. Sci. U.S.A.">
        <title>Evolutionary erosion of yeast sex chromosomes by mating-type switching accidents.</title>
        <authorList>
            <person name="Gordon J.L."/>
            <person name="Armisen D."/>
            <person name="Proux-Wera E."/>
            <person name="Oheigeartaigh S.S."/>
            <person name="Byrne K.P."/>
            <person name="Wolfe K.H."/>
        </authorList>
    </citation>
    <scope>NUCLEOTIDE SEQUENCE [LARGE SCALE GENOMIC DNA]</scope>
    <source>
        <strain evidence="12">ATCC 10662 / CBS 1146 / NBRC 0425 / NCYC 2629 / NRRL Y-866</strain>
    </source>
</reference>
<dbReference type="GO" id="GO:0005730">
    <property type="term" value="C:nucleolus"/>
    <property type="evidence" value="ECO:0007669"/>
    <property type="project" value="EnsemblFungi"/>
</dbReference>
<evidence type="ECO:0000313" key="11">
    <source>
        <dbReference type="EMBL" id="CCE93804.1"/>
    </source>
</evidence>
<feature type="compositionally biased region" description="Polar residues" evidence="9">
    <location>
        <begin position="46"/>
        <end position="59"/>
    </location>
</feature>
<dbReference type="Pfam" id="PF02919">
    <property type="entry name" value="Topoisom_I_N"/>
    <property type="match status" value="1"/>
</dbReference>
<keyword evidence="8" id="KW-0175">Coiled coil</keyword>
<dbReference type="GeneID" id="11505177"/>
<dbReference type="InterPro" id="IPR014727">
    <property type="entry name" value="TopoI_cat_a/b-sub_euk"/>
</dbReference>
<dbReference type="OrthoDB" id="47179at2759"/>
<evidence type="ECO:0000256" key="6">
    <source>
        <dbReference type="PROSITE-ProRule" id="PRU01382"/>
    </source>
</evidence>
<dbReference type="SUPFAM" id="SSF56741">
    <property type="entry name" value="Eukaryotic DNA topoisomerase I, N-terminal DNA-binding fragment"/>
    <property type="match status" value="1"/>
</dbReference>
<dbReference type="InterPro" id="IPR013499">
    <property type="entry name" value="TopoI_euk"/>
</dbReference>
<dbReference type="GO" id="GO:0006368">
    <property type="term" value="P:transcription elongation by RNA polymerase II"/>
    <property type="evidence" value="ECO:0007669"/>
    <property type="project" value="EnsemblFungi"/>
</dbReference>
<dbReference type="InterPro" id="IPR011010">
    <property type="entry name" value="DNA_brk_join_enz"/>
</dbReference>
<feature type="coiled-coil region" evidence="8">
    <location>
        <begin position="562"/>
        <end position="589"/>
    </location>
</feature>
<keyword evidence="12" id="KW-1185">Reference proteome</keyword>
<dbReference type="eggNOG" id="KOG0981">
    <property type="taxonomic scope" value="Eukaryota"/>
</dbReference>
<dbReference type="GO" id="GO:0003677">
    <property type="term" value="F:DNA binding"/>
    <property type="evidence" value="ECO:0007669"/>
    <property type="project" value="UniProtKB-UniRule"/>
</dbReference>
<dbReference type="InParanoid" id="G8ZY37"/>
<dbReference type="GO" id="GO:0006357">
    <property type="term" value="P:regulation of transcription by RNA polymerase II"/>
    <property type="evidence" value="ECO:0007669"/>
    <property type="project" value="EnsemblFungi"/>
</dbReference>
<dbReference type="GO" id="GO:0006271">
    <property type="term" value="P:DNA strand elongation involved in DNA replication"/>
    <property type="evidence" value="ECO:0007669"/>
    <property type="project" value="EnsemblFungi"/>
</dbReference>
<dbReference type="FunFam" id="2.170.11.10:FF:000001">
    <property type="entry name" value="DNA topoisomerase I"/>
    <property type="match status" value="1"/>
</dbReference>
<evidence type="ECO:0000256" key="7">
    <source>
        <dbReference type="RuleBase" id="RU365101"/>
    </source>
</evidence>
<dbReference type="GO" id="GO:0000183">
    <property type="term" value="P:rDNA heterochromatin formation"/>
    <property type="evidence" value="ECO:0007669"/>
    <property type="project" value="EnsemblFungi"/>
</dbReference>
<dbReference type="GO" id="GO:0006265">
    <property type="term" value="P:DNA topological change"/>
    <property type="evidence" value="ECO:0007669"/>
    <property type="project" value="UniProtKB-UniRule"/>
</dbReference>
<dbReference type="PROSITE" id="PS00176">
    <property type="entry name" value="TOPO_IB_1"/>
    <property type="match status" value="1"/>
</dbReference>
<dbReference type="InterPro" id="IPR014711">
    <property type="entry name" value="TopoI_cat_a-hlx-sub_euk"/>
</dbReference>
<comment type="similarity">
    <text evidence="2 6 7">Belongs to the type IB topoisomerase family.</text>
</comment>
<evidence type="ECO:0000256" key="4">
    <source>
        <dbReference type="ARBA" id="ARBA00023125"/>
    </source>
</evidence>
<dbReference type="Pfam" id="PF14370">
    <property type="entry name" value="Topo_C_assoc"/>
    <property type="match status" value="1"/>
</dbReference>
<sequence>MTSDLHERSSDEEDTPLAQSGKRRRAAQVTIDEEYDTEDGEYNSDIALSQVSENLNGKTTPEVEEPPKRVRRKVKNETPKKKTTRKLKKIKVESSPKKLTTPKSEEDKSVKEEEDEQEDDGGYKWWEAEKEDDTIKWTTLKHNGVIFPPAYEPLPSHVKLYYDGKPVDLPPKAEEVAGFYAALLQSDHTKNPVFQRNFFDDFLEVLKECGGTLNGIEIKVFSKCDFNKMFEYYELQKEQRKQLSSQEKKQLRLEKEKLEEPYKFCELDGRKEQVGNFRIEPPGLFRGRGAHPKTGKLKRRVYPEDVVLNLDNEAPIPPLPEGQNWGEIRHDNTVQWLAMWRENISNSFKYVRFAANSSLNGLSDFKKFEKARQLKDHIDPIRKDYTKNLKSKIMLERQKSVAIYLIDVFALRAGGEKSEDEADTVGCCSLRYEHVTLKPPTTVIFDFLGKDSIRFYQEVEVDKQVFKNLAIFKRPPKQPGHQLFDRLDPSILNKHLQHYMPGLTAKVFRTYNASKTMQDQLDLIPNEGTVAEKLLKYNAANRTVAILCNHQRSVTKTHAQSVQKASDKIRELEWQKIRLKKAILQLDKKQMKERPKFFEEVEDITKEDEMAIHKRIIEREVEKCHKKFARDNDKRKFENMELLKESDLKEWLDKVEEQRLNFEQELKTGVVELKMASTVEKLDKQIEKLDQRIQNSAIQLRDKEENSQVSLGTSKINYIDPRLSVVFCKKYGVPIEKIFTKSLREKFKWAVESVDENWRF</sequence>
<dbReference type="GO" id="GO:0003917">
    <property type="term" value="F:DNA topoisomerase type I (single strand cut, ATP-independent) activity"/>
    <property type="evidence" value="ECO:0007669"/>
    <property type="project" value="UniProtKB-UniRule"/>
</dbReference>
<dbReference type="CDD" id="cd00659">
    <property type="entry name" value="Topo_IB_C"/>
    <property type="match status" value="1"/>
</dbReference>
<dbReference type="GO" id="GO:0005739">
    <property type="term" value="C:mitochondrion"/>
    <property type="evidence" value="ECO:0007669"/>
    <property type="project" value="EnsemblFungi"/>
</dbReference>
<dbReference type="AlphaFoldDB" id="G8ZY37"/>
<dbReference type="EC" id="5.6.2.1" evidence="7"/>
<dbReference type="InterPro" id="IPR048045">
    <property type="entry name" value="Topoisomer_I_DNA-bd"/>
</dbReference>
<protein>
    <recommendedName>
        <fullName evidence="7">DNA topoisomerase I</fullName>
        <ecNumber evidence="7">5.6.2.1</ecNumber>
    </recommendedName>
    <alternativeName>
        <fullName evidence="7">DNA topoisomerase 1</fullName>
    </alternativeName>
</protein>
<evidence type="ECO:0000256" key="5">
    <source>
        <dbReference type="ARBA" id="ARBA00023235"/>
    </source>
</evidence>
<dbReference type="PROSITE" id="PS52038">
    <property type="entry name" value="TOPO_IB_2"/>
    <property type="match status" value="1"/>
</dbReference>
<keyword evidence="4 6" id="KW-0238">DNA-binding</keyword>
<dbReference type="InterPro" id="IPR001631">
    <property type="entry name" value="TopoI"/>
</dbReference>
<dbReference type="EMBL" id="HE616748">
    <property type="protein sequence ID" value="CCE93804.1"/>
    <property type="molecule type" value="Genomic_DNA"/>
</dbReference>
<evidence type="ECO:0000256" key="1">
    <source>
        <dbReference type="ARBA" id="ARBA00000213"/>
    </source>
</evidence>
<dbReference type="STRING" id="1076872.G8ZY37"/>
<feature type="coiled-coil region" evidence="8">
    <location>
        <begin position="679"/>
        <end position="706"/>
    </location>
</feature>
<dbReference type="InterPro" id="IPR013500">
    <property type="entry name" value="TopoI_cat_euk"/>
</dbReference>
<evidence type="ECO:0000256" key="8">
    <source>
        <dbReference type="SAM" id="Coils"/>
    </source>
</evidence>